<name>A0A5B2TVH0_9FLAO</name>
<reference evidence="2 3" key="1">
    <citation type="submission" date="2019-09" db="EMBL/GenBank/DDBJ databases">
        <authorList>
            <person name="Khan S.A."/>
            <person name="Jeon C.O."/>
            <person name="Chun B.H."/>
            <person name="Jeong S.E."/>
        </authorList>
    </citation>
    <scope>NUCLEOTIDE SEQUENCE [LARGE SCALE GENOMIC DNA]</scope>
    <source>
        <strain evidence="2 3">KCTC 42508</strain>
    </source>
</reference>
<organism evidence="2 3">
    <name type="scientific">Maribacter flavus</name>
    <dbReference type="NCBI Taxonomy" id="1658664"/>
    <lineage>
        <taxon>Bacteria</taxon>
        <taxon>Pseudomonadati</taxon>
        <taxon>Bacteroidota</taxon>
        <taxon>Flavobacteriia</taxon>
        <taxon>Flavobacteriales</taxon>
        <taxon>Flavobacteriaceae</taxon>
        <taxon>Maribacter</taxon>
    </lineage>
</organism>
<dbReference type="AlphaFoldDB" id="A0A5B2TVH0"/>
<evidence type="ECO:0000259" key="1">
    <source>
        <dbReference type="Pfam" id="PF14730"/>
    </source>
</evidence>
<dbReference type="Proteomes" id="UP000323188">
    <property type="component" value="Unassembled WGS sequence"/>
</dbReference>
<protein>
    <submittedName>
        <fullName evidence="2">DUF4468 domain-containing protein</fullName>
    </submittedName>
</protein>
<proteinExistence type="predicted"/>
<gene>
    <name evidence="2" type="ORF">F0361_01065</name>
</gene>
<evidence type="ECO:0000313" key="3">
    <source>
        <dbReference type="Proteomes" id="UP000323188"/>
    </source>
</evidence>
<dbReference type="InterPro" id="IPR027823">
    <property type="entry name" value="DUF4468"/>
</dbReference>
<dbReference type="RefSeq" id="WP_154916859.1">
    <property type="nucleotide sequence ID" value="NZ_VUOE01000001.1"/>
</dbReference>
<comment type="caution">
    <text evidence="2">The sequence shown here is derived from an EMBL/GenBank/DDBJ whole genome shotgun (WGS) entry which is preliminary data.</text>
</comment>
<dbReference type="Pfam" id="PF14730">
    <property type="entry name" value="DUF4468"/>
    <property type="match status" value="1"/>
</dbReference>
<feature type="domain" description="DUF4468" evidence="1">
    <location>
        <begin position="35"/>
        <end position="119"/>
    </location>
</feature>
<dbReference type="EMBL" id="VUOE01000001">
    <property type="protein sequence ID" value="KAA2218239.1"/>
    <property type="molecule type" value="Genomic_DNA"/>
</dbReference>
<evidence type="ECO:0000313" key="2">
    <source>
        <dbReference type="EMBL" id="KAA2218239.1"/>
    </source>
</evidence>
<sequence>MKDNDRHGIIFWCLIIFMTLVVKFAQAQEPLEISQVIPMDSVSKNVIYGVLKEWLVDTYKINDDRLNIDEKETGVIVANTSFNYDYPKGLMYQCYDGSVKYKMRLDFKDNRFRVVLSDFIHTTPCGLGLVTNAEVYATKGMSKKYHNEVWTHLQGAIDEHAQALFVDIGIYAQKKKKEILNDDW</sequence>
<accession>A0A5B2TVH0</accession>
<dbReference type="Gene3D" id="3.30.530.80">
    <property type="match status" value="1"/>
</dbReference>